<dbReference type="Proteomes" id="UP001054252">
    <property type="component" value="Unassembled WGS sequence"/>
</dbReference>
<evidence type="ECO:0000313" key="2">
    <source>
        <dbReference type="EMBL" id="GKV33014.1"/>
    </source>
</evidence>
<evidence type="ECO:0000256" key="1">
    <source>
        <dbReference type="SAM" id="Phobius"/>
    </source>
</evidence>
<dbReference type="PANTHER" id="PTHR33640">
    <property type="entry name" value="TRANSMEMBRANE PROTEIN"/>
    <property type="match status" value="1"/>
</dbReference>
<organism evidence="2 3">
    <name type="scientific">Rubroshorea leprosula</name>
    <dbReference type="NCBI Taxonomy" id="152421"/>
    <lineage>
        <taxon>Eukaryota</taxon>
        <taxon>Viridiplantae</taxon>
        <taxon>Streptophyta</taxon>
        <taxon>Embryophyta</taxon>
        <taxon>Tracheophyta</taxon>
        <taxon>Spermatophyta</taxon>
        <taxon>Magnoliopsida</taxon>
        <taxon>eudicotyledons</taxon>
        <taxon>Gunneridae</taxon>
        <taxon>Pentapetalae</taxon>
        <taxon>rosids</taxon>
        <taxon>malvids</taxon>
        <taxon>Malvales</taxon>
        <taxon>Dipterocarpaceae</taxon>
        <taxon>Rubroshorea</taxon>
    </lineage>
</organism>
<sequence length="204" mass="23750">MFGEMGIKETEISWILLYNNNNKKQLKKLKKFRDKRVKGREEKIGVITSHLFVFLLCNAIIATLLAKSDKLSTENLEAYNAKDELYEEVIKNIENWQPISSEDATELSIEETVYQDKEIISQVNAIDLETQRNLASDIDSDLDLDMDKLKSYQRSKSEKFVRASAEKGKRELRQLESEKSRKVKRCDEKPLKWCFSGDEIAPFF</sequence>
<protein>
    <submittedName>
        <fullName evidence="2">Uncharacterized protein</fullName>
    </submittedName>
</protein>
<reference evidence="2 3" key="1">
    <citation type="journal article" date="2021" name="Commun. Biol.">
        <title>The genome of Shorea leprosula (Dipterocarpaceae) highlights the ecological relevance of drought in aseasonal tropical rainforests.</title>
        <authorList>
            <person name="Ng K.K.S."/>
            <person name="Kobayashi M.J."/>
            <person name="Fawcett J.A."/>
            <person name="Hatakeyama M."/>
            <person name="Paape T."/>
            <person name="Ng C.H."/>
            <person name="Ang C.C."/>
            <person name="Tnah L.H."/>
            <person name="Lee C.T."/>
            <person name="Nishiyama T."/>
            <person name="Sese J."/>
            <person name="O'Brien M.J."/>
            <person name="Copetti D."/>
            <person name="Mohd Noor M.I."/>
            <person name="Ong R.C."/>
            <person name="Putra M."/>
            <person name="Sireger I.Z."/>
            <person name="Indrioko S."/>
            <person name="Kosugi Y."/>
            <person name="Izuno A."/>
            <person name="Isagi Y."/>
            <person name="Lee S.L."/>
            <person name="Shimizu K.K."/>
        </authorList>
    </citation>
    <scope>NUCLEOTIDE SEQUENCE [LARGE SCALE GENOMIC DNA]</scope>
    <source>
        <strain evidence="2">214</strain>
    </source>
</reference>
<name>A0AAV5L7E3_9ROSI</name>
<dbReference type="AlphaFoldDB" id="A0AAV5L7E3"/>
<dbReference type="PANTHER" id="PTHR33640:SF3">
    <property type="entry name" value="DUF4408 DOMAIN-CONTAINING PROTEIN"/>
    <property type="match status" value="1"/>
</dbReference>
<comment type="caution">
    <text evidence="2">The sequence shown here is derived from an EMBL/GenBank/DDBJ whole genome shotgun (WGS) entry which is preliminary data.</text>
</comment>
<keyword evidence="1" id="KW-0472">Membrane</keyword>
<proteinExistence type="predicted"/>
<accession>A0AAV5L7E3</accession>
<keyword evidence="3" id="KW-1185">Reference proteome</keyword>
<evidence type="ECO:0000313" key="3">
    <source>
        <dbReference type="Proteomes" id="UP001054252"/>
    </source>
</evidence>
<dbReference type="EMBL" id="BPVZ01000098">
    <property type="protein sequence ID" value="GKV33014.1"/>
    <property type="molecule type" value="Genomic_DNA"/>
</dbReference>
<keyword evidence="1" id="KW-0812">Transmembrane</keyword>
<feature type="transmembrane region" description="Helical" evidence="1">
    <location>
        <begin position="44"/>
        <end position="66"/>
    </location>
</feature>
<gene>
    <name evidence="2" type="ORF">SLEP1_g41571</name>
</gene>
<keyword evidence="1" id="KW-1133">Transmembrane helix</keyword>